<gene>
    <name evidence="5" type="ORF">WG66_11724</name>
</gene>
<evidence type="ECO:0000313" key="6">
    <source>
        <dbReference type="Proteomes" id="UP000054988"/>
    </source>
</evidence>
<organism evidence="5 6">
    <name type="scientific">Moniliophthora roreri</name>
    <name type="common">Frosty pod rot fungus</name>
    <name type="synonym">Monilia roreri</name>
    <dbReference type="NCBI Taxonomy" id="221103"/>
    <lineage>
        <taxon>Eukaryota</taxon>
        <taxon>Fungi</taxon>
        <taxon>Dikarya</taxon>
        <taxon>Basidiomycota</taxon>
        <taxon>Agaricomycotina</taxon>
        <taxon>Agaricomycetes</taxon>
        <taxon>Agaricomycetidae</taxon>
        <taxon>Agaricales</taxon>
        <taxon>Marasmiineae</taxon>
        <taxon>Marasmiaceae</taxon>
        <taxon>Moniliophthora</taxon>
    </lineage>
</organism>
<sequence>MASSWAPKRTLIETDDILCSPGAMHEMETRLVDGRLQRVYRNLWPSIRDFWLHSVSQYGSKTYIVEPERSRTTYQQVHDIATKAANLFYHAYGIRKGDRIAICSRNCVEYFVVFWASQLLGAVTVNVNAWLPVDPLRFCISHAECKLVVLDAERADRLQPIITQLAKDTGIIQVLVFALTAQERTRSWRGMELFDSALQNFIPVANSPISEIEIHPEDNAVIMFTSGTTGFPKGVLRYATLLGLDSQGELKVNSTQRQFLSNAFNTVVGNCRAALRRGEDLSSPPVEGPQKGALVAVPLFHVTGLTSYSMMSTMLGYKIILMRKWIPEEASRLIKEENVGVAGGVPAMVQDLMDSSLRGHSLEGLFFGGSAAPDVLVENARKAFPSTRLSQGYGLTETNSIAVAIAGDDYALRPTSTQLDFRGLPCPINDMIVMTGDILAPPGTVGEIWLRGANVMKGYWRDPEATSKVLTSDGWLKTGDIGMMDEEGFLYVKDRAKDIIIRGGENIASIAVENALYLDPRVMEAGAVGVPDTRLGELVAAVVSIKPAFRGAVTESSLIEGTRKVLPAFAVPVIIIVRDEPFELTPSGKIMKGPLRKIARHHWEERRRVRASQQANL</sequence>
<feature type="domain" description="AMP-dependent synthetase/ligase" evidence="3">
    <location>
        <begin position="53"/>
        <end position="460"/>
    </location>
</feature>
<evidence type="ECO:0000256" key="1">
    <source>
        <dbReference type="ARBA" id="ARBA00006432"/>
    </source>
</evidence>
<dbReference type="Proteomes" id="UP000054988">
    <property type="component" value="Unassembled WGS sequence"/>
</dbReference>
<keyword evidence="2" id="KW-0436">Ligase</keyword>
<dbReference type="SUPFAM" id="SSF56801">
    <property type="entry name" value="Acetyl-CoA synthetase-like"/>
    <property type="match status" value="1"/>
</dbReference>
<dbReference type="Pfam" id="PF13193">
    <property type="entry name" value="AMP-binding_C"/>
    <property type="match status" value="1"/>
</dbReference>
<dbReference type="PROSITE" id="PS00455">
    <property type="entry name" value="AMP_BINDING"/>
    <property type="match status" value="1"/>
</dbReference>
<dbReference type="Pfam" id="PF00501">
    <property type="entry name" value="AMP-binding"/>
    <property type="match status" value="1"/>
</dbReference>
<evidence type="ECO:0000259" key="3">
    <source>
        <dbReference type="Pfam" id="PF00501"/>
    </source>
</evidence>
<reference evidence="5 6" key="1">
    <citation type="submission" date="2015-12" db="EMBL/GenBank/DDBJ databases">
        <title>Draft genome sequence of Moniliophthora roreri, the causal agent of frosty pod rot of cacao.</title>
        <authorList>
            <person name="Aime M.C."/>
            <person name="Diaz-Valderrama J.R."/>
            <person name="Kijpornyongpan T."/>
            <person name="Phillips-Mora W."/>
        </authorList>
    </citation>
    <scope>NUCLEOTIDE SEQUENCE [LARGE SCALE GENOMIC DNA]</scope>
    <source>
        <strain evidence="5 6">MCA 2952</strain>
    </source>
</reference>
<comment type="caution">
    <text evidence="5">The sequence shown here is derived from an EMBL/GenBank/DDBJ whole genome shotgun (WGS) entry which is preliminary data.</text>
</comment>
<protein>
    <submittedName>
        <fullName evidence="5">Uncharacterized protein</fullName>
    </submittedName>
</protein>
<dbReference type="InterPro" id="IPR025110">
    <property type="entry name" value="AMP-bd_C"/>
</dbReference>
<dbReference type="PANTHER" id="PTHR43201:SF5">
    <property type="entry name" value="MEDIUM-CHAIN ACYL-COA LIGASE ACSF2, MITOCHONDRIAL"/>
    <property type="match status" value="1"/>
</dbReference>
<evidence type="ECO:0000256" key="2">
    <source>
        <dbReference type="ARBA" id="ARBA00022598"/>
    </source>
</evidence>
<accession>A0A0W0FGU7</accession>
<dbReference type="GO" id="GO:0031956">
    <property type="term" value="F:medium-chain fatty acid-CoA ligase activity"/>
    <property type="evidence" value="ECO:0007669"/>
    <property type="project" value="TreeGrafter"/>
</dbReference>
<name>A0A0W0FGU7_MONRR</name>
<dbReference type="AlphaFoldDB" id="A0A0W0FGU7"/>
<dbReference type="Gene3D" id="3.40.50.12780">
    <property type="entry name" value="N-terminal domain of ligase-like"/>
    <property type="match status" value="1"/>
</dbReference>
<comment type="similarity">
    <text evidence="1">Belongs to the ATP-dependent AMP-binding enzyme family.</text>
</comment>
<evidence type="ECO:0000313" key="5">
    <source>
        <dbReference type="EMBL" id="KTB35559.1"/>
    </source>
</evidence>
<evidence type="ECO:0000259" key="4">
    <source>
        <dbReference type="Pfam" id="PF13193"/>
    </source>
</evidence>
<proteinExistence type="inferred from homology"/>
<dbReference type="InterPro" id="IPR000873">
    <property type="entry name" value="AMP-dep_synth/lig_dom"/>
</dbReference>
<dbReference type="GO" id="GO:0006631">
    <property type="term" value="P:fatty acid metabolic process"/>
    <property type="evidence" value="ECO:0007669"/>
    <property type="project" value="TreeGrafter"/>
</dbReference>
<feature type="domain" description="AMP-binding enzyme C-terminal" evidence="4">
    <location>
        <begin position="512"/>
        <end position="589"/>
    </location>
</feature>
<dbReference type="InterPro" id="IPR020845">
    <property type="entry name" value="AMP-binding_CS"/>
</dbReference>
<dbReference type="Gene3D" id="3.30.300.30">
    <property type="match status" value="1"/>
</dbReference>
<dbReference type="PANTHER" id="PTHR43201">
    <property type="entry name" value="ACYL-COA SYNTHETASE"/>
    <property type="match status" value="1"/>
</dbReference>
<dbReference type="eggNOG" id="KOG1177">
    <property type="taxonomic scope" value="Eukaryota"/>
</dbReference>
<dbReference type="InterPro" id="IPR042099">
    <property type="entry name" value="ANL_N_sf"/>
</dbReference>
<dbReference type="EMBL" id="LATX01001986">
    <property type="protein sequence ID" value="KTB35559.1"/>
    <property type="molecule type" value="Genomic_DNA"/>
</dbReference>
<dbReference type="InterPro" id="IPR045851">
    <property type="entry name" value="AMP-bd_C_sf"/>
</dbReference>